<dbReference type="PATRIC" id="fig|1341683.3.peg.2320"/>
<dbReference type="PROSITE" id="PS51186">
    <property type="entry name" value="GNAT"/>
    <property type="match status" value="1"/>
</dbReference>
<gene>
    <name evidence="4" type="ORF">P255_02343</name>
</gene>
<dbReference type="AlphaFoldDB" id="V2UP30"/>
<reference evidence="4 5" key="1">
    <citation type="submission" date="2013-10" db="EMBL/GenBank/DDBJ databases">
        <title>The Genome Sequence of Acinetobacter brisouii CIP 110357.</title>
        <authorList>
            <consortium name="The Broad Institute Genomics Platform"/>
            <consortium name="The Broad Institute Genome Sequencing Center for Infectious Disease"/>
            <person name="Cerqueira G."/>
            <person name="Feldgarden M."/>
            <person name="Courvalin P."/>
            <person name="Grillot-Courvalin C."/>
            <person name="Clermont D."/>
            <person name="Rocha E."/>
            <person name="Yoon E.-J."/>
            <person name="Nemec A."/>
            <person name="Young S.K."/>
            <person name="Zeng Q."/>
            <person name="Gargeya S."/>
            <person name="Fitzgerald M."/>
            <person name="Abouelleil A."/>
            <person name="Alvarado L."/>
            <person name="Berlin A.M."/>
            <person name="Chapman S.B."/>
            <person name="Gainer-Dewar J."/>
            <person name="Goldberg J."/>
            <person name="Gnerre S."/>
            <person name="Griggs A."/>
            <person name="Gujja S."/>
            <person name="Hansen M."/>
            <person name="Howarth C."/>
            <person name="Imamovic A."/>
            <person name="Ireland A."/>
            <person name="Larimer J."/>
            <person name="McCowan C."/>
            <person name="Murphy C."/>
            <person name="Pearson M."/>
            <person name="Poon T.W."/>
            <person name="Priest M."/>
            <person name="Roberts A."/>
            <person name="Saif S."/>
            <person name="Shea T."/>
            <person name="Sykes S."/>
            <person name="Wortman J."/>
            <person name="Nusbaum C."/>
            <person name="Birren B."/>
        </authorList>
    </citation>
    <scope>NUCLEOTIDE SEQUENCE [LARGE SCALE GENOMIC DNA]</scope>
    <source>
        <strain evidence="4 5">CIP 110357</strain>
    </source>
</reference>
<evidence type="ECO:0000313" key="4">
    <source>
        <dbReference type="EMBL" id="ESK50366.1"/>
    </source>
</evidence>
<dbReference type="Pfam" id="PF00583">
    <property type="entry name" value="Acetyltransf_1"/>
    <property type="match status" value="1"/>
</dbReference>
<sequence length="167" mass="19136">MFIEATKQHIPDIVELVNLSYRSQDLRGWTSEADVIEGDRISAQQLQDLFIADSKILLWFDAAELIACVHVQKHKDQAYIGMLTTHPQWQNQGLGKQVLQFAEDFAHANFAVTGFKMSVLSCRIELIEFYLRRGYVLTGETEDYPIDANVGQPLFEDIRLLHLVKNI</sequence>
<dbReference type="InterPro" id="IPR000182">
    <property type="entry name" value="GNAT_dom"/>
</dbReference>
<evidence type="ECO:0000256" key="2">
    <source>
        <dbReference type="ARBA" id="ARBA00023315"/>
    </source>
</evidence>
<evidence type="ECO:0000259" key="3">
    <source>
        <dbReference type="PROSITE" id="PS51186"/>
    </source>
</evidence>
<dbReference type="HOGENOM" id="CLU_098389_0_0_6"/>
<dbReference type="EMBL" id="AYEU01000007">
    <property type="protein sequence ID" value="ESK50366.1"/>
    <property type="molecule type" value="Genomic_DNA"/>
</dbReference>
<keyword evidence="2" id="KW-0012">Acyltransferase</keyword>
<dbReference type="PANTHER" id="PTHR43877:SF2">
    <property type="entry name" value="AMINOALKYLPHOSPHONATE N-ACETYLTRANSFERASE-RELATED"/>
    <property type="match status" value="1"/>
</dbReference>
<name>V2UP30_9GAMM</name>
<dbReference type="RefSeq" id="WP_004902460.1">
    <property type="nucleotide sequence ID" value="NZ_BBTI01000006.1"/>
</dbReference>
<comment type="caution">
    <text evidence="4">The sequence shown here is derived from an EMBL/GenBank/DDBJ whole genome shotgun (WGS) entry which is preliminary data.</text>
</comment>
<protein>
    <recommendedName>
        <fullName evidence="3">N-acetyltransferase domain-containing protein</fullName>
    </recommendedName>
</protein>
<feature type="domain" description="N-acetyltransferase" evidence="3">
    <location>
        <begin position="1"/>
        <end position="159"/>
    </location>
</feature>
<dbReference type="SUPFAM" id="SSF55729">
    <property type="entry name" value="Acyl-CoA N-acyltransferases (Nat)"/>
    <property type="match status" value="1"/>
</dbReference>
<proteinExistence type="predicted"/>
<dbReference type="Proteomes" id="UP000018418">
    <property type="component" value="Unassembled WGS sequence"/>
</dbReference>
<organism evidence="4 5">
    <name type="scientific">Acinetobacter brisouii CIP 110357</name>
    <dbReference type="NCBI Taxonomy" id="1341683"/>
    <lineage>
        <taxon>Bacteria</taxon>
        <taxon>Pseudomonadati</taxon>
        <taxon>Pseudomonadota</taxon>
        <taxon>Gammaproteobacteria</taxon>
        <taxon>Moraxellales</taxon>
        <taxon>Moraxellaceae</taxon>
        <taxon>Acinetobacter</taxon>
    </lineage>
</organism>
<evidence type="ECO:0000256" key="1">
    <source>
        <dbReference type="ARBA" id="ARBA00022679"/>
    </source>
</evidence>
<accession>V2UP30</accession>
<dbReference type="Gene3D" id="3.40.630.30">
    <property type="match status" value="1"/>
</dbReference>
<dbReference type="PANTHER" id="PTHR43877">
    <property type="entry name" value="AMINOALKYLPHOSPHONATE N-ACETYLTRANSFERASE-RELATED-RELATED"/>
    <property type="match status" value="1"/>
</dbReference>
<dbReference type="InterPro" id="IPR016181">
    <property type="entry name" value="Acyl_CoA_acyltransferase"/>
</dbReference>
<dbReference type="CDD" id="cd04301">
    <property type="entry name" value="NAT_SF"/>
    <property type="match status" value="1"/>
</dbReference>
<keyword evidence="5" id="KW-1185">Reference proteome</keyword>
<dbReference type="OrthoDB" id="119501at2"/>
<keyword evidence="1" id="KW-0808">Transferase</keyword>
<evidence type="ECO:0000313" key="5">
    <source>
        <dbReference type="Proteomes" id="UP000018418"/>
    </source>
</evidence>
<dbReference type="InterPro" id="IPR050832">
    <property type="entry name" value="Bact_Acetyltransf"/>
</dbReference>
<dbReference type="STRING" id="396323.VH98_12790"/>
<dbReference type="GO" id="GO:0016747">
    <property type="term" value="F:acyltransferase activity, transferring groups other than amino-acyl groups"/>
    <property type="evidence" value="ECO:0007669"/>
    <property type="project" value="InterPro"/>
</dbReference>